<dbReference type="SUPFAM" id="SSF46767">
    <property type="entry name" value="Methylated DNA-protein cysteine methyltransferase, C-terminal domain"/>
    <property type="match status" value="1"/>
</dbReference>
<dbReference type="EC" id="2.1.1.63" evidence="9"/>
<evidence type="ECO:0000256" key="7">
    <source>
        <dbReference type="ARBA" id="ARBA00023204"/>
    </source>
</evidence>
<dbReference type="GO" id="GO:0005737">
    <property type="term" value="C:cytoplasm"/>
    <property type="evidence" value="ECO:0007669"/>
    <property type="project" value="UniProtKB-SubCell"/>
</dbReference>
<dbReference type="InterPro" id="IPR036631">
    <property type="entry name" value="MGMT_N_sf"/>
</dbReference>
<dbReference type="OrthoDB" id="9802228at2"/>
<dbReference type="InterPro" id="IPR001497">
    <property type="entry name" value="MethylDNA_cys_MeTrfase_AS"/>
</dbReference>
<evidence type="ECO:0000259" key="10">
    <source>
        <dbReference type="Pfam" id="PF01035"/>
    </source>
</evidence>
<dbReference type="Gene3D" id="3.30.160.70">
    <property type="entry name" value="Methylated DNA-protein cysteine methyltransferase domain"/>
    <property type="match status" value="1"/>
</dbReference>
<keyword evidence="3 9" id="KW-0963">Cytoplasm</keyword>
<dbReference type="InterPro" id="IPR023546">
    <property type="entry name" value="MGMT"/>
</dbReference>
<evidence type="ECO:0000259" key="11">
    <source>
        <dbReference type="Pfam" id="PF02870"/>
    </source>
</evidence>
<dbReference type="SUPFAM" id="SSF53155">
    <property type="entry name" value="Methylated DNA-protein cysteine methyltransferase domain"/>
    <property type="match status" value="1"/>
</dbReference>
<evidence type="ECO:0000256" key="1">
    <source>
        <dbReference type="ARBA" id="ARBA00001286"/>
    </source>
</evidence>
<feature type="domain" description="Methylguanine DNA methyltransferase ribonuclease-like" evidence="11">
    <location>
        <begin position="6"/>
        <end position="74"/>
    </location>
</feature>
<comment type="similarity">
    <text evidence="2 9">Belongs to the MGMT family.</text>
</comment>
<dbReference type="Proteomes" id="UP000002534">
    <property type="component" value="Chromosome"/>
</dbReference>
<gene>
    <name evidence="12" type="primary">ogt</name>
    <name evidence="12" type="ordered locus">Pcar_3000</name>
</gene>
<evidence type="ECO:0000256" key="4">
    <source>
        <dbReference type="ARBA" id="ARBA00022603"/>
    </source>
</evidence>
<dbReference type="Pfam" id="PF02870">
    <property type="entry name" value="Methyltransf_1N"/>
    <property type="match status" value="1"/>
</dbReference>
<accession>Q3A072</accession>
<comment type="subcellular location">
    <subcellularLocation>
        <location evidence="9">Cytoplasm</location>
    </subcellularLocation>
</comment>
<dbReference type="GO" id="GO:0032259">
    <property type="term" value="P:methylation"/>
    <property type="evidence" value="ECO:0007669"/>
    <property type="project" value="UniProtKB-KW"/>
</dbReference>
<dbReference type="InterPro" id="IPR036217">
    <property type="entry name" value="MethylDNA_cys_MeTrfase_DNAb"/>
</dbReference>
<evidence type="ECO:0000313" key="12">
    <source>
        <dbReference type="EMBL" id="ABA90235.1"/>
    </source>
</evidence>
<comment type="catalytic activity">
    <reaction evidence="8 9">
        <text>a 6-O-methyl-2'-deoxyguanosine in DNA + L-cysteinyl-[protein] = S-methyl-L-cysteinyl-[protein] + a 2'-deoxyguanosine in DNA</text>
        <dbReference type="Rhea" id="RHEA:24000"/>
        <dbReference type="Rhea" id="RHEA-COMP:10131"/>
        <dbReference type="Rhea" id="RHEA-COMP:10132"/>
        <dbReference type="Rhea" id="RHEA-COMP:11367"/>
        <dbReference type="Rhea" id="RHEA-COMP:11368"/>
        <dbReference type="ChEBI" id="CHEBI:29950"/>
        <dbReference type="ChEBI" id="CHEBI:82612"/>
        <dbReference type="ChEBI" id="CHEBI:85445"/>
        <dbReference type="ChEBI" id="CHEBI:85448"/>
        <dbReference type="EC" id="2.1.1.63"/>
    </reaction>
</comment>
<keyword evidence="5 9" id="KW-0808">Transferase</keyword>
<evidence type="ECO:0000256" key="9">
    <source>
        <dbReference type="HAMAP-Rule" id="MF_00772"/>
    </source>
</evidence>
<dbReference type="AlphaFoldDB" id="Q3A072"/>
<dbReference type="HAMAP" id="MF_00772">
    <property type="entry name" value="OGT"/>
    <property type="match status" value="1"/>
</dbReference>
<sequence length="178" mass="19033">MLHTCTIDTPLGIMTAAADDGKLAILRFCGPKGLFTDTANCAERPDNPVLVALRAWLDDYFDGKRPRPNLPLEPRGTPFQKAVWEILKQVPYGATITYGEVAKKLAAARGLASMSAQAVGGAAGRNPIAILIPCHRVIGADGRLTGYAGGLDKKQALLQLEGASFHEHPTIRSIPEHP</sequence>
<comment type="function">
    <text evidence="9">Involved in the cellular defense against the biological effects of O6-methylguanine (O6-MeG) and O4-methylthymine (O4-MeT) in DNA. Repairs the methylated nucleobase in DNA by stoichiometrically transferring the methyl group to a cysteine residue in the enzyme. This is a suicide reaction: the enzyme is irreversibly inactivated.</text>
</comment>
<dbReference type="eggNOG" id="COG0350">
    <property type="taxonomic scope" value="Bacteria"/>
</dbReference>
<organism evidence="12 13">
    <name type="scientific">Syntrophotalea carbinolica (strain DSM 2380 / NBRC 103641 / GraBd1)</name>
    <name type="common">Pelobacter carbinolicus</name>
    <dbReference type="NCBI Taxonomy" id="338963"/>
    <lineage>
        <taxon>Bacteria</taxon>
        <taxon>Pseudomonadati</taxon>
        <taxon>Thermodesulfobacteriota</taxon>
        <taxon>Desulfuromonadia</taxon>
        <taxon>Desulfuromonadales</taxon>
        <taxon>Syntrophotaleaceae</taxon>
        <taxon>Syntrophotalea</taxon>
    </lineage>
</organism>
<dbReference type="GO" id="GO:0003908">
    <property type="term" value="F:methylated-DNA-[protein]-cysteine S-methyltransferase activity"/>
    <property type="evidence" value="ECO:0007669"/>
    <property type="project" value="UniProtKB-UniRule"/>
</dbReference>
<feature type="domain" description="Methylated-DNA-[protein]-cysteine S-methyltransferase DNA binding" evidence="10">
    <location>
        <begin position="78"/>
        <end position="163"/>
    </location>
</feature>
<dbReference type="InterPro" id="IPR014048">
    <property type="entry name" value="MethylDNA_cys_MeTrfase_DNA-bd"/>
</dbReference>
<comment type="catalytic activity">
    <reaction evidence="1 9">
        <text>a 4-O-methyl-thymidine in DNA + L-cysteinyl-[protein] = a thymidine in DNA + S-methyl-L-cysteinyl-[protein]</text>
        <dbReference type="Rhea" id="RHEA:53428"/>
        <dbReference type="Rhea" id="RHEA-COMP:10131"/>
        <dbReference type="Rhea" id="RHEA-COMP:10132"/>
        <dbReference type="Rhea" id="RHEA-COMP:13555"/>
        <dbReference type="Rhea" id="RHEA-COMP:13556"/>
        <dbReference type="ChEBI" id="CHEBI:29950"/>
        <dbReference type="ChEBI" id="CHEBI:82612"/>
        <dbReference type="ChEBI" id="CHEBI:137386"/>
        <dbReference type="ChEBI" id="CHEBI:137387"/>
        <dbReference type="EC" id="2.1.1.63"/>
    </reaction>
</comment>
<dbReference type="NCBIfam" id="TIGR00589">
    <property type="entry name" value="ogt"/>
    <property type="match status" value="1"/>
</dbReference>
<proteinExistence type="inferred from homology"/>
<dbReference type="EMBL" id="CP000142">
    <property type="protein sequence ID" value="ABA90235.1"/>
    <property type="molecule type" value="Genomic_DNA"/>
</dbReference>
<reference evidence="12 13" key="2">
    <citation type="journal article" date="2012" name="BMC Genomics">
        <title>The genome of Pelobacter carbinolicus reveals surprising metabolic capabilities and physiological features.</title>
        <authorList>
            <person name="Aklujkar M."/>
            <person name="Haveman S.A."/>
            <person name="Didonato R.Jr."/>
            <person name="Chertkov O."/>
            <person name="Han C.S."/>
            <person name="Land M.L."/>
            <person name="Brown P."/>
            <person name="Lovley D.R."/>
        </authorList>
    </citation>
    <scope>NUCLEOTIDE SEQUENCE [LARGE SCALE GENOMIC DNA]</scope>
    <source>
        <strain evidence="13">DSM 2380 / NBRC 103641 / GraBd1</strain>
    </source>
</reference>
<evidence type="ECO:0000256" key="6">
    <source>
        <dbReference type="ARBA" id="ARBA00022763"/>
    </source>
</evidence>
<keyword evidence="4 9" id="KW-0489">Methyltransferase</keyword>
<evidence type="ECO:0000256" key="2">
    <source>
        <dbReference type="ARBA" id="ARBA00008711"/>
    </source>
</evidence>
<dbReference type="InterPro" id="IPR008332">
    <property type="entry name" value="MethylG_MeTrfase_N"/>
</dbReference>
<evidence type="ECO:0000256" key="5">
    <source>
        <dbReference type="ARBA" id="ARBA00022679"/>
    </source>
</evidence>
<evidence type="ECO:0000313" key="13">
    <source>
        <dbReference type="Proteomes" id="UP000002534"/>
    </source>
</evidence>
<keyword evidence="7 9" id="KW-0234">DNA repair</keyword>
<reference evidence="13" key="1">
    <citation type="submission" date="2005-10" db="EMBL/GenBank/DDBJ databases">
        <title>Complete sequence of Pelobacter carbinolicus DSM 2380.</title>
        <authorList>
            <person name="Copeland A."/>
            <person name="Lucas S."/>
            <person name="Lapidus A."/>
            <person name="Barry K."/>
            <person name="Detter J.C."/>
            <person name="Glavina T."/>
            <person name="Hammon N."/>
            <person name="Israni S."/>
            <person name="Pitluck S."/>
            <person name="Chertkov O."/>
            <person name="Schmutz J."/>
            <person name="Larimer F."/>
            <person name="Land M."/>
            <person name="Kyrpides N."/>
            <person name="Ivanova N."/>
            <person name="Richardson P."/>
        </authorList>
    </citation>
    <scope>NUCLEOTIDE SEQUENCE [LARGE SCALE GENOMIC DNA]</scope>
    <source>
        <strain evidence="13">DSM 2380 / NBRC 103641 / GraBd1</strain>
    </source>
</reference>
<dbReference type="InterPro" id="IPR036388">
    <property type="entry name" value="WH-like_DNA-bd_sf"/>
</dbReference>
<comment type="miscellaneous">
    <text evidence="9">This enzyme catalyzes only one turnover and therefore is not strictly catalytic. According to one definition, an enzyme is a biocatalyst that acts repeatedly and over many reaction cycles.</text>
</comment>
<protein>
    <recommendedName>
        <fullName evidence="9">Methylated-DNA--protein-cysteine methyltransferase</fullName>
        <ecNumber evidence="9">2.1.1.63</ecNumber>
    </recommendedName>
    <alternativeName>
        <fullName evidence="9">6-O-methylguanine-DNA methyltransferase</fullName>
        <shortName evidence="9">MGMT</shortName>
    </alternativeName>
    <alternativeName>
        <fullName evidence="9">O-6-methylguanine-DNA-alkyltransferase</fullName>
    </alternativeName>
</protein>
<name>Q3A072_SYNC1</name>
<dbReference type="Gene3D" id="1.10.10.10">
    <property type="entry name" value="Winged helix-like DNA-binding domain superfamily/Winged helix DNA-binding domain"/>
    <property type="match status" value="1"/>
</dbReference>
<dbReference type="KEGG" id="pca:Pcar_3000"/>
<dbReference type="PANTHER" id="PTHR10815:SF5">
    <property type="entry name" value="METHYLATED-DNA--PROTEIN-CYSTEINE METHYLTRANSFERASE"/>
    <property type="match status" value="1"/>
</dbReference>
<dbReference type="CDD" id="cd06445">
    <property type="entry name" value="ATase"/>
    <property type="match status" value="1"/>
</dbReference>
<dbReference type="PROSITE" id="PS00374">
    <property type="entry name" value="MGMT"/>
    <property type="match status" value="1"/>
</dbReference>
<dbReference type="STRING" id="338963.Pcar_3000"/>
<dbReference type="HOGENOM" id="CLU_000445_52_2_7"/>
<keyword evidence="6 9" id="KW-0227">DNA damage</keyword>
<evidence type="ECO:0000256" key="8">
    <source>
        <dbReference type="ARBA" id="ARBA00049348"/>
    </source>
</evidence>
<evidence type="ECO:0000256" key="3">
    <source>
        <dbReference type="ARBA" id="ARBA00022490"/>
    </source>
</evidence>
<feature type="active site" description="Nucleophile; methyl group acceptor" evidence="9">
    <location>
        <position position="134"/>
    </location>
</feature>
<keyword evidence="13" id="KW-1185">Reference proteome</keyword>
<dbReference type="PANTHER" id="PTHR10815">
    <property type="entry name" value="METHYLATED-DNA--PROTEIN-CYSTEINE METHYLTRANSFERASE"/>
    <property type="match status" value="1"/>
</dbReference>
<dbReference type="RefSeq" id="WP_011342788.1">
    <property type="nucleotide sequence ID" value="NC_007498.2"/>
</dbReference>
<dbReference type="FunFam" id="1.10.10.10:FF:000214">
    <property type="entry name" value="Methylated-DNA--protein-cysteine methyltransferase"/>
    <property type="match status" value="1"/>
</dbReference>
<dbReference type="Pfam" id="PF01035">
    <property type="entry name" value="DNA_binding_1"/>
    <property type="match status" value="1"/>
</dbReference>
<dbReference type="GO" id="GO:0006307">
    <property type="term" value="P:DNA alkylation repair"/>
    <property type="evidence" value="ECO:0007669"/>
    <property type="project" value="UniProtKB-UniRule"/>
</dbReference>